<evidence type="ECO:0000256" key="2">
    <source>
        <dbReference type="ARBA" id="ARBA00022803"/>
    </source>
</evidence>
<dbReference type="Pfam" id="PF13374">
    <property type="entry name" value="TPR_10"/>
    <property type="match status" value="1"/>
</dbReference>
<dbReference type="Pfam" id="PF13424">
    <property type="entry name" value="TPR_12"/>
    <property type="match status" value="2"/>
</dbReference>
<dbReference type="SMART" id="SM00028">
    <property type="entry name" value="TPR"/>
    <property type="match status" value="4"/>
</dbReference>
<reference evidence="5" key="1">
    <citation type="submission" date="2021-01" db="EMBL/GenBank/DDBJ databases">
        <authorList>
            <person name="Corre E."/>
            <person name="Pelletier E."/>
            <person name="Niang G."/>
            <person name="Scheremetjew M."/>
            <person name="Finn R."/>
            <person name="Kale V."/>
            <person name="Holt S."/>
            <person name="Cochrane G."/>
            <person name="Meng A."/>
            <person name="Brown T."/>
            <person name="Cohen L."/>
        </authorList>
    </citation>
    <scope>NUCLEOTIDE SEQUENCE</scope>
    <source>
        <strain evidence="5">CT5</strain>
    </source>
</reference>
<dbReference type="InterPro" id="IPR019734">
    <property type="entry name" value="TPR_rpt"/>
</dbReference>
<feature type="compositionally biased region" description="Basic and acidic residues" evidence="4">
    <location>
        <begin position="254"/>
        <end position="268"/>
    </location>
</feature>
<dbReference type="PANTHER" id="PTHR45641:SF19">
    <property type="entry name" value="NEPHROCYSTIN-3"/>
    <property type="match status" value="1"/>
</dbReference>
<keyword evidence="1" id="KW-0677">Repeat</keyword>
<dbReference type="Gene3D" id="1.25.40.10">
    <property type="entry name" value="Tetratricopeptide repeat domain"/>
    <property type="match status" value="2"/>
</dbReference>
<dbReference type="PROSITE" id="PS50005">
    <property type="entry name" value="TPR"/>
    <property type="match status" value="1"/>
</dbReference>
<feature type="region of interest" description="Disordered" evidence="4">
    <location>
        <begin position="251"/>
        <end position="307"/>
    </location>
</feature>
<name>A0A7S3KPA4_EUPCR</name>
<evidence type="ECO:0008006" key="6">
    <source>
        <dbReference type="Google" id="ProtNLM"/>
    </source>
</evidence>
<evidence type="ECO:0000256" key="4">
    <source>
        <dbReference type="SAM" id="MobiDB-lite"/>
    </source>
</evidence>
<sequence>MEAGSLNDALGLLEKSLKMNKTVLGEEDISNASIYLTLSKVYSKKKDYDKALNQLSKAWELTETKFGKDSIEIAQVYIDMAKVYHKKKEYEEAIEHQLHAVNNFRNREEDYNQESTAKMMITLSEWYSKVEKHEDAITWLRETEKLYEYIYGGLDKKTTKIKRDIALLLLKDGKYDDALEEVLQVEEKERQLYGETSLQLGKTYKLIGTLYILRRMQNEAKAYLQKAQTIFELKGATKLLKEVKTKLNMAKNGSRMDHQLAGEEHTDEGASEDIEVEESNKKLKKKKKKGVSKSKKKKTIIRNNFMG</sequence>
<dbReference type="SUPFAM" id="SSF48452">
    <property type="entry name" value="TPR-like"/>
    <property type="match status" value="1"/>
</dbReference>
<evidence type="ECO:0000256" key="1">
    <source>
        <dbReference type="ARBA" id="ARBA00022737"/>
    </source>
</evidence>
<organism evidence="5">
    <name type="scientific">Euplotes crassus</name>
    <dbReference type="NCBI Taxonomy" id="5936"/>
    <lineage>
        <taxon>Eukaryota</taxon>
        <taxon>Sar</taxon>
        <taxon>Alveolata</taxon>
        <taxon>Ciliophora</taxon>
        <taxon>Intramacronucleata</taxon>
        <taxon>Spirotrichea</taxon>
        <taxon>Hypotrichia</taxon>
        <taxon>Euplotida</taxon>
        <taxon>Euplotidae</taxon>
        <taxon>Moneuplotes</taxon>
    </lineage>
</organism>
<evidence type="ECO:0000313" key="5">
    <source>
        <dbReference type="EMBL" id="CAE0389633.1"/>
    </source>
</evidence>
<dbReference type="PANTHER" id="PTHR45641">
    <property type="entry name" value="TETRATRICOPEPTIDE REPEAT PROTEIN (AFU_ORTHOLOGUE AFUA_6G03870)"/>
    <property type="match status" value="1"/>
</dbReference>
<evidence type="ECO:0000256" key="3">
    <source>
        <dbReference type="PROSITE-ProRule" id="PRU00339"/>
    </source>
</evidence>
<feature type="compositionally biased region" description="Basic residues" evidence="4">
    <location>
        <begin position="282"/>
        <end position="300"/>
    </location>
</feature>
<dbReference type="EMBL" id="HBIK01031222">
    <property type="protein sequence ID" value="CAE0389633.1"/>
    <property type="molecule type" value="Transcribed_RNA"/>
</dbReference>
<accession>A0A7S3KPA4</accession>
<proteinExistence type="predicted"/>
<keyword evidence="2 3" id="KW-0802">TPR repeat</keyword>
<dbReference type="InterPro" id="IPR011990">
    <property type="entry name" value="TPR-like_helical_dom_sf"/>
</dbReference>
<dbReference type="AlphaFoldDB" id="A0A7S3KPA4"/>
<feature type="repeat" description="TPR" evidence="3">
    <location>
        <begin position="32"/>
        <end position="65"/>
    </location>
</feature>
<gene>
    <name evidence="5" type="ORF">ECRA1380_LOCUS14609</name>
</gene>
<protein>
    <recommendedName>
        <fullName evidence="6">Tetratricopeptide repeat protein</fullName>
    </recommendedName>
</protein>